<proteinExistence type="predicted"/>
<evidence type="ECO:0000256" key="2">
    <source>
        <dbReference type="SAM" id="Phobius"/>
    </source>
</evidence>
<keyword evidence="4" id="KW-1185">Reference proteome</keyword>
<evidence type="ECO:0000256" key="1">
    <source>
        <dbReference type="SAM" id="MobiDB-lite"/>
    </source>
</evidence>
<keyword evidence="2" id="KW-0812">Transmembrane</keyword>
<dbReference type="RefSeq" id="WP_219000890.1">
    <property type="nucleotide sequence ID" value="NZ_CP079194.1"/>
</dbReference>
<name>A0A8F6Y990_9RHOB</name>
<accession>A0A8F6Y990</accession>
<feature type="region of interest" description="Disordered" evidence="1">
    <location>
        <begin position="1"/>
        <end position="20"/>
    </location>
</feature>
<organism evidence="3 4">
    <name type="scientific">Gymnodinialimonas ceratoperidinii</name>
    <dbReference type="NCBI Taxonomy" id="2856823"/>
    <lineage>
        <taxon>Bacteria</taxon>
        <taxon>Pseudomonadati</taxon>
        <taxon>Pseudomonadota</taxon>
        <taxon>Alphaproteobacteria</taxon>
        <taxon>Rhodobacterales</taxon>
        <taxon>Paracoccaceae</taxon>
        <taxon>Gymnodinialimonas</taxon>
    </lineage>
</organism>
<sequence>MAREAEPPEPRDTSTPGADAPRALAEAEGTAGRLDAVLRLLEAVMFCCLSTLVVFWIADRMRGLDFEPIVVTPCVDAACTPHTGPIASRPFAAYTEALTPSGPSAFSAVNTCAQLVETLEQRGEDGEGVGRIIELMRSRGTVEILWADEATLTIVPGPRNDGFLEVIRDGLSMAPSRGCHPINYKPVFWPLFLGWSLLACLRVFRNRQREWASR</sequence>
<protein>
    <submittedName>
        <fullName evidence="3">Uncharacterized protein</fullName>
    </submittedName>
</protein>
<keyword evidence="2" id="KW-1133">Transmembrane helix</keyword>
<evidence type="ECO:0000313" key="4">
    <source>
        <dbReference type="Proteomes" id="UP000825009"/>
    </source>
</evidence>
<feature type="transmembrane region" description="Helical" evidence="2">
    <location>
        <begin position="40"/>
        <end position="58"/>
    </location>
</feature>
<reference evidence="3 4" key="1">
    <citation type="submission" date="2021-07" db="EMBL/GenBank/DDBJ databases">
        <title>A novel Jannaschia species isolated from marine dinoflagellate Ceratoperidinium margalefii.</title>
        <authorList>
            <person name="Jiang Y."/>
            <person name="Li Z."/>
        </authorList>
    </citation>
    <scope>NUCLEOTIDE SEQUENCE [LARGE SCALE GENOMIC DNA]</scope>
    <source>
        <strain evidence="3 4">J12C1-MA-4</strain>
    </source>
</reference>
<dbReference type="AlphaFoldDB" id="A0A8F6Y990"/>
<evidence type="ECO:0000313" key="3">
    <source>
        <dbReference type="EMBL" id="QXT38694.1"/>
    </source>
</evidence>
<dbReference type="Proteomes" id="UP000825009">
    <property type="component" value="Chromosome"/>
</dbReference>
<dbReference type="EMBL" id="CP079194">
    <property type="protein sequence ID" value="QXT38694.1"/>
    <property type="molecule type" value="Genomic_DNA"/>
</dbReference>
<feature type="transmembrane region" description="Helical" evidence="2">
    <location>
        <begin position="187"/>
        <end position="204"/>
    </location>
</feature>
<keyword evidence="2" id="KW-0472">Membrane</keyword>
<gene>
    <name evidence="3" type="ORF">KYE46_12200</name>
</gene>
<feature type="compositionally biased region" description="Basic and acidic residues" evidence="1">
    <location>
        <begin position="1"/>
        <end position="12"/>
    </location>
</feature>
<dbReference type="KEGG" id="gce:KYE46_12200"/>